<organism evidence="2 3">
    <name type="scientific">Candidatus Dojkabacteria bacterium</name>
    <dbReference type="NCBI Taxonomy" id="2099670"/>
    <lineage>
        <taxon>Bacteria</taxon>
        <taxon>Candidatus Dojkabacteria</taxon>
    </lineage>
</organism>
<dbReference type="EMBL" id="DUTP01000005">
    <property type="protein sequence ID" value="HHX99624.1"/>
    <property type="molecule type" value="Genomic_DNA"/>
</dbReference>
<sequence length="315" mass="37158">MSNTKQFTYNVSDYDQFSYDYSQYWKKRRYEDLAEKTLLDNIFDGKRGDWFLDVGGSYGRLTNSYYSKYQHPIILDYSAKTLRNNWEIIKNKYPNTELIAANAYKMPFKENVFDGALMVRVLHHIEHPESYYKELRRILTNDAEYVQEFANKVHIKATVRALLKGNFKFFSQEPYAQPALTMAEGSDNVEGIFYNFHPKHVKKLLMEQGFTVKKKRGCSFLRSPLLKKLFNDDTLLFLEKIARSIFSWTNIPPSVVFDTILKKEDKQEEKYAKIEDILCCPQCKGNLEIEQDSASCKKCNITFEKKDNVWDFRVQ</sequence>
<feature type="domain" description="Methyltransferase type 11" evidence="1">
    <location>
        <begin position="52"/>
        <end position="142"/>
    </location>
</feature>
<keyword evidence="2" id="KW-0808">Transferase</keyword>
<dbReference type="InterPro" id="IPR013216">
    <property type="entry name" value="Methyltransf_11"/>
</dbReference>
<reference evidence="2 3" key="1">
    <citation type="journal article" date="2020" name="Biotechnol. Biofuels">
        <title>New insights from the biogas microbiome by comprehensive genome-resolved metagenomics of nearly 1600 species originating from multiple anaerobic digesters.</title>
        <authorList>
            <person name="Campanaro S."/>
            <person name="Treu L."/>
            <person name="Rodriguez-R L.M."/>
            <person name="Kovalovszki A."/>
            <person name="Ziels R.M."/>
            <person name="Maus I."/>
            <person name="Zhu X."/>
            <person name="Kougias P.G."/>
            <person name="Basile A."/>
            <person name="Luo G."/>
            <person name="Schluter A."/>
            <person name="Konstantinidis K.T."/>
            <person name="Angelidaki I."/>
        </authorList>
    </citation>
    <scope>NUCLEOTIDE SEQUENCE [LARGE SCALE GENOMIC DNA]</scope>
    <source>
        <strain evidence="2">AS05jafATM_89</strain>
    </source>
</reference>
<evidence type="ECO:0000313" key="2">
    <source>
        <dbReference type="EMBL" id="HHX99624.1"/>
    </source>
</evidence>
<dbReference type="Gene3D" id="3.40.50.150">
    <property type="entry name" value="Vaccinia Virus protein VP39"/>
    <property type="match status" value="1"/>
</dbReference>
<keyword evidence="2" id="KW-0489">Methyltransferase</keyword>
<gene>
    <name evidence="2" type="ORF">GX533_03055</name>
</gene>
<evidence type="ECO:0000313" key="3">
    <source>
        <dbReference type="Proteomes" id="UP000576550"/>
    </source>
</evidence>
<dbReference type="Pfam" id="PF08241">
    <property type="entry name" value="Methyltransf_11"/>
    <property type="match status" value="1"/>
</dbReference>
<evidence type="ECO:0000259" key="1">
    <source>
        <dbReference type="Pfam" id="PF08241"/>
    </source>
</evidence>
<proteinExistence type="predicted"/>
<dbReference type="SUPFAM" id="SSF53335">
    <property type="entry name" value="S-adenosyl-L-methionine-dependent methyltransferases"/>
    <property type="match status" value="1"/>
</dbReference>
<comment type="caution">
    <text evidence="2">The sequence shown here is derived from an EMBL/GenBank/DDBJ whole genome shotgun (WGS) entry which is preliminary data.</text>
</comment>
<accession>A0A832QCM0</accession>
<dbReference type="GO" id="GO:0008757">
    <property type="term" value="F:S-adenosylmethionine-dependent methyltransferase activity"/>
    <property type="evidence" value="ECO:0007669"/>
    <property type="project" value="InterPro"/>
</dbReference>
<dbReference type="GO" id="GO:0032259">
    <property type="term" value="P:methylation"/>
    <property type="evidence" value="ECO:0007669"/>
    <property type="project" value="UniProtKB-KW"/>
</dbReference>
<dbReference type="AlphaFoldDB" id="A0A832QCM0"/>
<dbReference type="InterPro" id="IPR029063">
    <property type="entry name" value="SAM-dependent_MTases_sf"/>
</dbReference>
<dbReference type="Proteomes" id="UP000576550">
    <property type="component" value="Unassembled WGS sequence"/>
</dbReference>
<name>A0A832QCM0_9BACT</name>
<protein>
    <submittedName>
        <fullName evidence="2">Methyltransferase domain-containing protein</fullName>
    </submittedName>
</protein>